<dbReference type="Pfam" id="PF01547">
    <property type="entry name" value="SBP_bac_1"/>
    <property type="match status" value="1"/>
</dbReference>
<dbReference type="GO" id="GO:0042956">
    <property type="term" value="P:maltodextrin transmembrane transport"/>
    <property type="evidence" value="ECO:0007669"/>
    <property type="project" value="TreeGrafter"/>
</dbReference>
<evidence type="ECO:0000256" key="4">
    <source>
        <dbReference type="SAM" id="SignalP"/>
    </source>
</evidence>
<dbReference type="GO" id="GO:0015768">
    <property type="term" value="P:maltose transport"/>
    <property type="evidence" value="ECO:0007669"/>
    <property type="project" value="TreeGrafter"/>
</dbReference>
<dbReference type="AlphaFoldDB" id="A0AAU8DMX3"/>
<evidence type="ECO:0000256" key="3">
    <source>
        <dbReference type="ARBA" id="ARBA00022729"/>
    </source>
</evidence>
<feature type="chain" id="PRO_5044009175" evidence="4">
    <location>
        <begin position="33"/>
        <end position="431"/>
    </location>
</feature>
<sequence length="431" mass="45884">MTIRHPRILAAAAVAGSLLLAACGSSSGGSTAAGTTTGPITVWYSNNAAEIEWAKQAIAGWNAAHADQQVTGNEIPAGKSSEETIGAAITAGTTPCLIFNTAPAAVSGFQKQGGLVDLNTFADGASYIESRSGTDVAKQYQSADGHYYQLPWKSNPVMIFFNKKIFAKAGIDTKKPPLATYAEFLATSKKIVASKAAQYAIYPSPSADFYQPWFDFYPMYAAATGGKQLVVDGKSGFTSAEGMKVINFWKQLYADKLAGTEVYQGDSFAEGKAAMSTVGPWAISTYKGKVDWGVVPVPTPDGMAADQVHTFSDAKNVGLYSSCKAKGTAWEFLKFATSQEQDGKLLDLTGQMPIRTDLTTTYADYLKANPDYQLFADQAARTVEVPNVANSVEIWTTFRAAWTSSVIFGKTDPTSTFTDAATKIDQLAASS</sequence>
<organism evidence="5">
    <name type="scientific">Nakamurella sp. A5-74</name>
    <dbReference type="NCBI Taxonomy" id="3158264"/>
    <lineage>
        <taxon>Bacteria</taxon>
        <taxon>Bacillati</taxon>
        <taxon>Actinomycetota</taxon>
        <taxon>Actinomycetes</taxon>
        <taxon>Nakamurellales</taxon>
        <taxon>Nakamurellaceae</taxon>
        <taxon>Nakamurella</taxon>
    </lineage>
</organism>
<evidence type="ECO:0000313" key="5">
    <source>
        <dbReference type="EMBL" id="XCG63010.1"/>
    </source>
</evidence>
<dbReference type="PANTHER" id="PTHR30061">
    <property type="entry name" value="MALTOSE-BINDING PERIPLASMIC PROTEIN"/>
    <property type="match status" value="1"/>
</dbReference>
<protein>
    <submittedName>
        <fullName evidence="5">Sugar ABC transporter substrate-binding protein</fullName>
    </submittedName>
</protein>
<keyword evidence="2" id="KW-0813">Transport</keyword>
<dbReference type="CDD" id="cd13585">
    <property type="entry name" value="PBP2_TMBP_like"/>
    <property type="match status" value="1"/>
</dbReference>
<dbReference type="EMBL" id="CP159218">
    <property type="protein sequence ID" value="XCG63010.1"/>
    <property type="molecule type" value="Genomic_DNA"/>
</dbReference>
<dbReference type="RefSeq" id="WP_353648625.1">
    <property type="nucleotide sequence ID" value="NZ_CP159218.1"/>
</dbReference>
<dbReference type="Gene3D" id="3.40.190.10">
    <property type="entry name" value="Periplasmic binding protein-like II"/>
    <property type="match status" value="2"/>
</dbReference>
<reference evidence="5" key="1">
    <citation type="submission" date="2024-05" db="EMBL/GenBank/DDBJ databases">
        <authorList>
            <person name="Cai S.Y."/>
            <person name="Jin L.M."/>
            <person name="Li H.R."/>
        </authorList>
    </citation>
    <scope>NUCLEOTIDE SEQUENCE</scope>
    <source>
        <strain evidence="5">A5-74</strain>
    </source>
</reference>
<gene>
    <name evidence="5" type="ORF">ABLG96_17620</name>
</gene>
<dbReference type="GO" id="GO:1901982">
    <property type="term" value="F:maltose binding"/>
    <property type="evidence" value="ECO:0007669"/>
    <property type="project" value="TreeGrafter"/>
</dbReference>
<dbReference type="PANTHER" id="PTHR30061:SF50">
    <property type="entry name" value="MALTOSE_MALTODEXTRIN-BINDING PERIPLASMIC PROTEIN"/>
    <property type="match status" value="1"/>
</dbReference>
<name>A0AAU8DMX3_9ACTN</name>
<evidence type="ECO:0000256" key="1">
    <source>
        <dbReference type="ARBA" id="ARBA00008520"/>
    </source>
</evidence>
<dbReference type="GO" id="GO:0055052">
    <property type="term" value="C:ATP-binding cassette (ABC) transporter complex, substrate-binding subunit-containing"/>
    <property type="evidence" value="ECO:0007669"/>
    <property type="project" value="TreeGrafter"/>
</dbReference>
<comment type="similarity">
    <text evidence="1">Belongs to the bacterial solute-binding protein 1 family.</text>
</comment>
<proteinExistence type="inferred from homology"/>
<evidence type="ECO:0000256" key="2">
    <source>
        <dbReference type="ARBA" id="ARBA00022448"/>
    </source>
</evidence>
<accession>A0AAU8DMX3</accession>
<feature type="signal peptide" evidence="4">
    <location>
        <begin position="1"/>
        <end position="32"/>
    </location>
</feature>
<keyword evidence="3 4" id="KW-0732">Signal</keyword>
<dbReference type="PROSITE" id="PS51257">
    <property type="entry name" value="PROKAR_LIPOPROTEIN"/>
    <property type="match status" value="1"/>
</dbReference>
<dbReference type="SUPFAM" id="SSF53850">
    <property type="entry name" value="Periplasmic binding protein-like II"/>
    <property type="match status" value="1"/>
</dbReference>
<dbReference type="InterPro" id="IPR006059">
    <property type="entry name" value="SBP"/>
</dbReference>